<gene>
    <name evidence="6" type="ORF">B0G62_10876</name>
</gene>
<dbReference type="Gene3D" id="3.90.180.10">
    <property type="entry name" value="Medium-chain alcohol dehydrogenases, catalytic domain"/>
    <property type="match status" value="1"/>
</dbReference>
<dbReference type="InterPro" id="IPR011032">
    <property type="entry name" value="GroES-like_sf"/>
</dbReference>
<keyword evidence="2 4" id="KW-0862">Zinc</keyword>
<dbReference type="InterPro" id="IPR013149">
    <property type="entry name" value="ADH-like_C"/>
</dbReference>
<dbReference type="NCBIfam" id="NF007489">
    <property type="entry name" value="PRK10083.1"/>
    <property type="match status" value="1"/>
</dbReference>
<dbReference type="Gene3D" id="3.40.50.720">
    <property type="entry name" value="NAD(P)-binding Rossmann-like Domain"/>
    <property type="match status" value="1"/>
</dbReference>
<dbReference type="InterPro" id="IPR050129">
    <property type="entry name" value="Zn_alcohol_dh"/>
</dbReference>
<dbReference type="GO" id="GO:0008270">
    <property type="term" value="F:zinc ion binding"/>
    <property type="evidence" value="ECO:0007669"/>
    <property type="project" value="InterPro"/>
</dbReference>
<feature type="domain" description="Enoyl reductase (ER)" evidence="5">
    <location>
        <begin position="16"/>
        <end position="347"/>
    </location>
</feature>
<proteinExistence type="inferred from homology"/>
<dbReference type="InterPro" id="IPR020843">
    <property type="entry name" value="ER"/>
</dbReference>
<evidence type="ECO:0000256" key="2">
    <source>
        <dbReference type="ARBA" id="ARBA00022833"/>
    </source>
</evidence>
<accession>A0A2S4M7I1</accession>
<protein>
    <submittedName>
        <fullName evidence="6">L-gulonate 5-dehydrogenase</fullName>
    </submittedName>
</protein>
<name>A0A2S4M7I1_9BURK</name>
<dbReference type="InterPro" id="IPR036291">
    <property type="entry name" value="NAD(P)-bd_dom_sf"/>
</dbReference>
<dbReference type="AlphaFoldDB" id="A0A2S4M7I1"/>
<keyword evidence="7" id="KW-1185">Reference proteome</keyword>
<evidence type="ECO:0000256" key="3">
    <source>
        <dbReference type="ARBA" id="ARBA00023002"/>
    </source>
</evidence>
<evidence type="ECO:0000259" key="5">
    <source>
        <dbReference type="SMART" id="SM00829"/>
    </source>
</evidence>
<dbReference type="PANTHER" id="PTHR43401:SF2">
    <property type="entry name" value="L-THREONINE 3-DEHYDROGENASE"/>
    <property type="match status" value="1"/>
</dbReference>
<reference evidence="6 7" key="1">
    <citation type="submission" date="2018-01" db="EMBL/GenBank/DDBJ databases">
        <title>Genomic Encyclopedia of Type Strains, Phase III (KMG-III): the genomes of soil and plant-associated and newly described type strains.</title>
        <authorList>
            <person name="Whitman W."/>
        </authorList>
    </citation>
    <scope>NUCLEOTIDE SEQUENCE [LARGE SCALE GENOMIC DNA]</scope>
    <source>
        <strain evidence="6 7">JCM 18070</strain>
    </source>
</reference>
<sequence length="351" mass="37853">MKPEGRDLNMLSVVVDRPNSLAVREMPLPQPAEGEVRVRVRYAGICGSDLHIYRGHNPFVSYPRIIGHEFVGRIESVGAGVDAARVGELVAVDPVISCGQCHACRIGRQNVCRNLVVLGVHRDGGFSQYVCAPSKNSFRIPDGIADSGAAIVEPFAVAANVTERTGVLPDDVALIYGAGTVGLTILQVLKRVYGVRAFITDQLDERLELARRCGAAEGETINTLRESLPEALQKRGVDGGPTLIFDAVGHPSILEEAVRLAAPAGRIGLLGFSSTPSAIPQQELTKKELTLCASRLNCAMFPTVIDWLERGLVTPESIVTHKVDFREVDRAFDLAEHSPKDTCKVLLDFGA</sequence>
<comment type="similarity">
    <text evidence="4">Belongs to the zinc-containing alcohol dehydrogenase family.</text>
</comment>
<keyword evidence="1 4" id="KW-0479">Metal-binding</keyword>
<dbReference type="InterPro" id="IPR013154">
    <property type="entry name" value="ADH-like_N"/>
</dbReference>
<evidence type="ECO:0000256" key="4">
    <source>
        <dbReference type="RuleBase" id="RU361277"/>
    </source>
</evidence>
<dbReference type="EMBL" id="PQGA01000008">
    <property type="protein sequence ID" value="POR50585.1"/>
    <property type="molecule type" value="Genomic_DNA"/>
</dbReference>
<dbReference type="Pfam" id="PF08240">
    <property type="entry name" value="ADH_N"/>
    <property type="match status" value="1"/>
</dbReference>
<evidence type="ECO:0000313" key="6">
    <source>
        <dbReference type="EMBL" id="POR50585.1"/>
    </source>
</evidence>
<dbReference type="Pfam" id="PF00107">
    <property type="entry name" value="ADH_zinc_N"/>
    <property type="match status" value="1"/>
</dbReference>
<dbReference type="GO" id="GO:0016616">
    <property type="term" value="F:oxidoreductase activity, acting on the CH-OH group of donors, NAD or NADP as acceptor"/>
    <property type="evidence" value="ECO:0007669"/>
    <property type="project" value="UniProtKB-ARBA"/>
</dbReference>
<dbReference type="SMART" id="SM00829">
    <property type="entry name" value="PKS_ER"/>
    <property type="match status" value="1"/>
</dbReference>
<dbReference type="PANTHER" id="PTHR43401">
    <property type="entry name" value="L-THREONINE 3-DEHYDROGENASE"/>
    <property type="match status" value="1"/>
</dbReference>
<dbReference type="PROSITE" id="PS00059">
    <property type="entry name" value="ADH_ZINC"/>
    <property type="match status" value="1"/>
</dbReference>
<dbReference type="InterPro" id="IPR002328">
    <property type="entry name" value="ADH_Zn_CS"/>
</dbReference>
<dbReference type="CDD" id="cd08261">
    <property type="entry name" value="Zn_ADH7"/>
    <property type="match status" value="1"/>
</dbReference>
<evidence type="ECO:0000256" key="1">
    <source>
        <dbReference type="ARBA" id="ARBA00022723"/>
    </source>
</evidence>
<organism evidence="6 7">
    <name type="scientific">Paraburkholderia eburnea</name>
    <dbReference type="NCBI Taxonomy" id="1189126"/>
    <lineage>
        <taxon>Bacteria</taxon>
        <taxon>Pseudomonadati</taxon>
        <taxon>Pseudomonadota</taxon>
        <taxon>Betaproteobacteria</taxon>
        <taxon>Burkholderiales</taxon>
        <taxon>Burkholderiaceae</taxon>
        <taxon>Paraburkholderia</taxon>
    </lineage>
</organism>
<comment type="caution">
    <text evidence="6">The sequence shown here is derived from an EMBL/GenBank/DDBJ whole genome shotgun (WGS) entry which is preliminary data.</text>
</comment>
<dbReference type="SUPFAM" id="SSF51735">
    <property type="entry name" value="NAD(P)-binding Rossmann-fold domains"/>
    <property type="match status" value="1"/>
</dbReference>
<keyword evidence="3" id="KW-0560">Oxidoreductase</keyword>
<dbReference type="SUPFAM" id="SSF50129">
    <property type="entry name" value="GroES-like"/>
    <property type="match status" value="1"/>
</dbReference>
<dbReference type="Proteomes" id="UP000237381">
    <property type="component" value="Unassembled WGS sequence"/>
</dbReference>
<comment type="cofactor">
    <cofactor evidence="4">
        <name>Zn(2+)</name>
        <dbReference type="ChEBI" id="CHEBI:29105"/>
    </cofactor>
</comment>
<evidence type="ECO:0000313" key="7">
    <source>
        <dbReference type="Proteomes" id="UP000237381"/>
    </source>
</evidence>